<comment type="caution">
    <text evidence="2">The sequence shown here is derived from an EMBL/GenBank/DDBJ whole genome shotgun (WGS) entry which is preliminary data.</text>
</comment>
<evidence type="ECO:0000256" key="1">
    <source>
        <dbReference type="SAM" id="MobiDB-lite"/>
    </source>
</evidence>
<gene>
    <name evidence="2" type="ORF">LTR69_000238</name>
</gene>
<organism evidence="2 3">
    <name type="scientific">Exophiala sideris</name>
    <dbReference type="NCBI Taxonomy" id="1016849"/>
    <lineage>
        <taxon>Eukaryota</taxon>
        <taxon>Fungi</taxon>
        <taxon>Dikarya</taxon>
        <taxon>Ascomycota</taxon>
        <taxon>Pezizomycotina</taxon>
        <taxon>Eurotiomycetes</taxon>
        <taxon>Chaetothyriomycetidae</taxon>
        <taxon>Chaetothyriales</taxon>
        <taxon>Herpotrichiellaceae</taxon>
        <taxon>Exophiala</taxon>
    </lineage>
</organism>
<feature type="compositionally biased region" description="Basic and acidic residues" evidence="1">
    <location>
        <begin position="276"/>
        <end position="287"/>
    </location>
</feature>
<evidence type="ECO:0000313" key="3">
    <source>
        <dbReference type="Proteomes" id="UP001345691"/>
    </source>
</evidence>
<feature type="region of interest" description="Disordered" evidence="1">
    <location>
        <begin position="192"/>
        <end position="231"/>
    </location>
</feature>
<feature type="compositionally biased region" description="Basic residues" evidence="1">
    <location>
        <begin position="266"/>
        <end position="275"/>
    </location>
</feature>
<accession>A0ABR0JQ81</accession>
<protein>
    <submittedName>
        <fullName evidence="2">Uncharacterized protein</fullName>
    </submittedName>
</protein>
<proteinExistence type="predicted"/>
<dbReference type="Proteomes" id="UP001345691">
    <property type="component" value="Unassembled WGS sequence"/>
</dbReference>
<evidence type="ECO:0000313" key="2">
    <source>
        <dbReference type="EMBL" id="KAK5068120.1"/>
    </source>
</evidence>
<dbReference type="EMBL" id="JAVRRF010000001">
    <property type="protein sequence ID" value="KAK5068120.1"/>
    <property type="molecule type" value="Genomic_DNA"/>
</dbReference>
<feature type="compositionally biased region" description="Polar residues" evidence="1">
    <location>
        <begin position="248"/>
        <end position="261"/>
    </location>
</feature>
<sequence>MNRFAHPPSFRQNVIPPGYEWQDELREGDADDEEHSKDDMPTLTRNSLIFAMPKPSDWDELDEDEKMSRKRQFLCDRYGDLCFKFQDDPAHVGNPFARLLVFKNDYYALFEVWGAKHFESHYHNSMELLEHGLKMEWQDFRCLLRELQRNLPREFPPAPVRTPIESPAYISKVPETTGNSVEPVGKIIEKGEAPHVQASPPNASPTPETKQPEKKRTYKRKRAMMETDGTEHLEKAIMTNEKGEASLAQVSPSNASPTPETAQPEKKRRTYKRKRAGLETKGTEYLDKAVMTNQKALPPLAKQASPILSRRDDPSPSKQTPSVAKQPKQPRREKNLSKTPKKTTQDASTATPSVAPTPKKMGPTFTKNGKRLGRPLKRQETNSSSPQPQSQEKITDKIWATIPGTAFADRLQRLQTCQNVPAVPPDTDYQRRRLCVAYGPGIIDASNLERRHNVAFYNAFEFNMQRFCNMALEYSPHNLAQMAAKVASGLPFDIHPLPASGYNTINDWWELWNRFLSRSIEAFHSNLARSGTPLERNEVVAAEMLQLMRVKASVEFTRVLRLVRGMMRQGGVF</sequence>
<feature type="compositionally biased region" description="Polar residues" evidence="1">
    <location>
        <begin position="199"/>
        <end position="209"/>
    </location>
</feature>
<feature type="compositionally biased region" description="Polar residues" evidence="1">
    <location>
        <begin position="381"/>
        <end position="392"/>
    </location>
</feature>
<keyword evidence="3" id="KW-1185">Reference proteome</keyword>
<reference evidence="2 3" key="1">
    <citation type="submission" date="2023-08" db="EMBL/GenBank/DDBJ databases">
        <title>Black Yeasts Isolated from many extreme environments.</title>
        <authorList>
            <person name="Coleine C."/>
            <person name="Stajich J.E."/>
            <person name="Selbmann L."/>
        </authorList>
    </citation>
    <scope>NUCLEOTIDE SEQUENCE [LARGE SCALE GENOMIC DNA]</scope>
    <source>
        <strain evidence="2 3">CCFEE 6328</strain>
    </source>
</reference>
<name>A0ABR0JQ81_9EURO</name>
<feature type="region of interest" description="Disordered" evidence="1">
    <location>
        <begin position="244"/>
        <end position="396"/>
    </location>
</feature>
<feature type="compositionally biased region" description="Polar residues" evidence="1">
    <location>
        <begin position="345"/>
        <end position="354"/>
    </location>
</feature>